<dbReference type="InterPro" id="IPR001845">
    <property type="entry name" value="HTH_ArsR_DNA-bd_dom"/>
</dbReference>
<comment type="caution">
    <text evidence="2">The sequence shown here is derived from an EMBL/GenBank/DDBJ whole genome shotgun (WGS) entry which is preliminary data.</text>
</comment>
<dbReference type="Pfam" id="PF01451">
    <property type="entry name" value="LMWPc"/>
    <property type="match status" value="1"/>
</dbReference>
<protein>
    <submittedName>
        <fullName evidence="2">Metalloregulator ArsR/SmtB family transcription factor</fullName>
    </submittedName>
</protein>
<organism evidence="2 3">
    <name type="scientific">Reyranella humidisoli</name>
    <dbReference type="NCBI Taxonomy" id="2849149"/>
    <lineage>
        <taxon>Bacteria</taxon>
        <taxon>Pseudomonadati</taxon>
        <taxon>Pseudomonadota</taxon>
        <taxon>Alphaproteobacteria</taxon>
        <taxon>Hyphomicrobiales</taxon>
        <taxon>Reyranellaceae</taxon>
        <taxon>Reyranella</taxon>
    </lineage>
</organism>
<dbReference type="PROSITE" id="PS50987">
    <property type="entry name" value="HTH_ARSR_2"/>
    <property type="match status" value="1"/>
</dbReference>
<dbReference type="Pfam" id="PF12840">
    <property type="entry name" value="HTH_20"/>
    <property type="match status" value="1"/>
</dbReference>
<dbReference type="Proteomes" id="UP000727907">
    <property type="component" value="Unassembled WGS sequence"/>
</dbReference>
<evidence type="ECO:0000259" key="1">
    <source>
        <dbReference type="PROSITE" id="PS50987"/>
    </source>
</evidence>
<dbReference type="InterPro" id="IPR011991">
    <property type="entry name" value="ArsR-like_HTH"/>
</dbReference>
<reference evidence="2 3" key="1">
    <citation type="submission" date="2021-06" db="EMBL/GenBank/DDBJ databases">
        <authorList>
            <person name="Lee D.H."/>
        </authorList>
    </citation>
    <scope>NUCLEOTIDE SEQUENCE [LARGE SCALE GENOMIC DNA]</scope>
    <source>
        <strain evidence="2 3">MMS21-HV4-11</strain>
    </source>
</reference>
<dbReference type="SMART" id="SM00226">
    <property type="entry name" value="LMWPc"/>
    <property type="match status" value="1"/>
</dbReference>
<dbReference type="NCBIfam" id="NF033788">
    <property type="entry name" value="HTH_metalloreg"/>
    <property type="match status" value="1"/>
</dbReference>
<keyword evidence="3" id="KW-1185">Reference proteome</keyword>
<evidence type="ECO:0000313" key="2">
    <source>
        <dbReference type="EMBL" id="MBU8874664.1"/>
    </source>
</evidence>
<dbReference type="InterPro" id="IPR023485">
    <property type="entry name" value="Ptyr_pPase"/>
</dbReference>
<proteinExistence type="predicted"/>
<accession>A0ABS6IJ85</accession>
<dbReference type="CDD" id="cd16345">
    <property type="entry name" value="LMWP_ArsC"/>
    <property type="match status" value="1"/>
</dbReference>
<sequence>MDYSRTMESSDVAAGFAALSQETRLNLMRLLASKGASGMAAGELASALGQVPSTLSFHLAALEQSGLVQSTRQGRNIIYAVRFAGLRALFSFLTETCCGGRPDLCGDLARLLPEDQPEVHMTPAFNVLFLCTHNSARSLMAEAILGQVGKGRFNAYSAGSDPAGQPMPEVLAKLRVLGHPVDGLRCKSWDEFTGPDAPRMDFVITLCDILQGQHCPDFGERPVTGAWPLPDPAKFMGSEIERATMINELYGMIRRRLEIFVNLPYASLDRMALKKRLDEIGDSARVPA</sequence>
<name>A0ABS6IJ85_9HYPH</name>
<evidence type="ECO:0000313" key="3">
    <source>
        <dbReference type="Proteomes" id="UP000727907"/>
    </source>
</evidence>
<dbReference type="PANTHER" id="PTHR43428">
    <property type="entry name" value="ARSENATE REDUCTASE"/>
    <property type="match status" value="1"/>
</dbReference>
<dbReference type="PANTHER" id="PTHR43428:SF1">
    <property type="entry name" value="ARSENATE REDUCTASE"/>
    <property type="match status" value="1"/>
</dbReference>
<feature type="domain" description="HTH arsR-type" evidence="1">
    <location>
        <begin position="4"/>
        <end position="101"/>
    </location>
</feature>
<dbReference type="SMART" id="SM00418">
    <property type="entry name" value="HTH_ARSR"/>
    <property type="match status" value="1"/>
</dbReference>
<dbReference type="EMBL" id="JAHOPB010000001">
    <property type="protein sequence ID" value="MBU8874664.1"/>
    <property type="molecule type" value="Genomic_DNA"/>
</dbReference>
<gene>
    <name evidence="2" type="ORF">KQ910_12890</name>
</gene>
<dbReference type="CDD" id="cd00090">
    <property type="entry name" value="HTH_ARSR"/>
    <property type="match status" value="1"/>
</dbReference>